<dbReference type="AlphaFoldDB" id="A0A084VXB1"/>
<evidence type="ECO:0000313" key="2">
    <source>
        <dbReference type="EMBL" id="KFB42605.1"/>
    </source>
</evidence>
<dbReference type="GO" id="GO:0006644">
    <property type="term" value="P:phospholipid metabolic process"/>
    <property type="evidence" value="ECO:0007669"/>
    <property type="project" value="TreeGrafter"/>
</dbReference>
<sequence>MILRQCRPVFRRSLLVFVLLLVLTSVYGAIIPKANHVDPTDQTTLLDGVAMRAVFRFLRTWMFNVVGRTGERTSGSFLQDRVPPEVPFPCNVSLGRSPRVPTSVHKLRPGDINVIAAMGDSLTAATGASASGFFDLYMENRGLAWSIGGQWDWRNVTTLPNILKVFNPKVGQWV</sequence>
<organism evidence="2">
    <name type="scientific">Anopheles sinensis</name>
    <name type="common">Mosquito</name>
    <dbReference type="NCBI Taxonomy" id="74873"/>
    <lineage>
        <taxon>Eukaryota</taxon>
        <taxon>Metazoa</taxon>
        <taxon>Ecdysozoa</taxon>
        <taxon>Arthropoda</taxon>
        <taxon>Hexapoda</taxon>
        <taxon>Insecta</taxon>
        <taxon>Pterygota</taxon>
        <taxon>Neoptera</taxon>
        <taxon>Endopterygota</taxon>
        <taxon>Diptera</taxon>
        <taxon>Nematocera</taxon>
        <taxon>Culicoidea</taxon>
        <taxon>Culicidae</taxon>
        <taxon>Anophelinae</taxon>
        <taxon>Anopheles</taxon>
    </lineage>
</organism>
<dbReference type="PANTHER" id="PTHR21325:SF31">
    <property type="entry name" value="GH22081P-RELATED"/>
    <property type="match status" value="1"/>
</dbReference>
<dbReference type="GO" id="GO:0004620">
    <property type="term" value="F:phospholipase activity"/>
    <property type="evidence" value="ECO:0007669"/>
    <property type="project" value="InterPro"/>
</dbReference>
<gene>
    <name evidence="2" type="ORF">ZHAS_00010317</name>
</gene>
<dbReference type="EMBL" id="ATLV01017906">
    <property type="status" value="NOT_ANNOTATED_CDS"/>
    <property type="molecule type" value="Genomic_DNA"/>
</dbReference>
<protein>
    <submittedName>
        <fullName evidence="2 3">Phospholipase b, plb1</fullName>
    </submittedName>
</protein>
<reference evidence="3" key="2">
    <citation type="submission" date="2020-05" db="UniProtKB">
        <authorList>
            <consortium name="EnsemblMetazoa"/>
        </authorList>
    </citation>
    <scope>IDENTIFICATION</scope>
</reference>
<name>A0A084VXB1_ANOSI</name>
<dbReference type="VEuPathDB" id="VectorBase:ASIC010317"/>
<dbReference type="STRING" id="74873.A0A084VXB1"/>
<dbReference type="Proteomes" id="UP000030765">
    <property type="component" value="Unassembled WGS sequence"/>
</dbReference>
<proteinExistence type="predicted"/>
<dbReference type="InterPro" id="IPR038885">
    <property type="entry name" value="PLB1"/>
</dbReference>
<evidence type="ECO:0000313" key="3">
    <source>
        <dbReference type="EnsemblMetazoa" id="ASIC010317-PA"/>
    </source>
</evidence>
<dbReference type="PANTHER" id="PTHR21325">
    <property type="entry name" value="PHOSPHOLIPASE B, PLB1"/>
    <property type="match status" value="1"/>
</dbReference>
<evidence type="ECO:0000256" key="1">
    <source>
        <dbReference type="SAM" id="SignalP"/>
    </source>
</evidence>
<feature type="signal peptide" evidence="1">
    <location>
        <begin position="1"/>
        <end position="28"/>
    </location>
</feature>
<reference evidence="2 4" key="1">
    <citation type="journal article" date="2014" name="BMC Genomics">
        <title>Genome sequence of Anopheles sinensis provides insight into genetics basis of mosquito competence for malaria parasites.</title>
        <authorList>
            <person name="Zhou D."/>
            <person name="Zhang D."/>
            <person name="Ding G."/>
            <person name="Shi L."/>
            <person name="Hou Q."/>
            <person name="Ye Y."/>
            <person name="Xu Y."/>
            <person name="Zhou H."/>
            <person name="Xiong C."/>
            <person name="Li S."/>
            <person name="Yu J."/>
            <person name="Hong S."/>
            <person name="Yu X."/>
            <person name="Zou P."/>
            <person name="Chen C."/>
            <person name="Chang X."/>
            <person name="Wang W."/>
            <person name="Lv Y."/>
            <person name="Sun Y."/>
            <person name="Ma L."/>
            <person name="Shen B."/>
            <person name="Zhu C."/>
        </authorList>
    </citation>
    <scope>NUCLEOTIDE SEQUENCE [LARGE SCALE GENOMIC DNA]</scope>
</reference>
<dbReference type="OrthoDB" id="10265800at2759"/>
<dbReference type="EMBL" id="KE525196">
    <property type="protein sequence ID" value="KFB42605.1"/>
    <property type="molecule type" value="Genomic_DNA"/>
</dbReference>
<dbReference type="EnsemblMetazoa" id="ASIC010317-RA">
    <property type="protein sequence ID" value="ASIC010317-PA"/>
    <property type="gene ID" value="ASIC010317"/>
</dbReference>
<feature type="chain" id="PRO_5010759923" evidence="1">
    <location>
        <begin position="29"/>
        <end position="174"/>
    </location>
</feature>
<dbReference type="VEuPathDB" id="VectorBase:ASIS019440"/>
<evidence type="ECO:0000313" key="4">
    <source>
        <dbReference type="Proteomes" id="UP000030765"/>
    </source>
</evidence>
<keyword evidence="1" id="KW-0732">Signal</keyword>
<accession>A0A084VXB1</accession>
<dbReference type="OMA" id="TNTMFRS"/>
<keyword evidence="4" id="KW-1185">Reference proteome</keyword>